<evidence type="ECO:0000256" key="1">
    <source>
        <dbReference type="SAM" id="MobiDB-lite"/>
    </source>
</evidence>
<evidence type="ECO:0000313" key="4">
    <source>
        <dbReference type="Proteomes" id="UP000655410"/>
    </source>
</evidence>
<proteinExistence type="predicted"/>
<dbReference type="InterPro" id="IPR058330">
    <property type="entry name" value="DUF8017"/>
</dbReference>
<sequence length="227" mass="22691">MTLRRIARGLAVAALVVVALLVLVAAVLERVPPPAPRHDDAPAAGSEAGSAAGQAGGGVPASWVRVGVGQVSYAVPPAWSRRPAAERVAYREDGAVIASGRGQALRSVRGCPVAWAVLADGVRSTNPAGVAEATALAWARGYAGLPVGSGLRASRAAPVHGGVGWRSRVDVDLGDGTSCAGQRAELTAVARPSGAEVVTLVVARYLDVPGGPSDAAYDGVVGSLAVE</sequence>
<comment type="caution">
    <text evidence="3">The sequence shown here is derived from an EMBL/GenBank/DDBJ whole genome shotgun (WGS) entry which is preliminary data.</text>
</comment>
<dbReference type="RefSeq" id="WP_188783956.1">
    <property type="nucleotide sequence ID" value="NZ_BMNI01000004.1"/>
</dbReference>
<organism evidence="3 4">
    <name type="scientific">Nocardioides phosphati</name>
    <dbReference type="NCBI Taxonomy" id="1867775"/>
    <lineage>
        <taxon>Bacteria</taxon>
        <taxon>Bacillati</taxon>
        <taxon>Actinomycetota</taxon>
        <taxon>Actinomycetes</taxon>
        <taxon>Propionibacteriales</taxon>
        <taxon>Nocardioidaceae</taxon>
        <taxon>Nocardioides</taxon>
    </lineage>
</organism>
<evidence type="ECO:0000313" key="3">
    <source>
        <dbReference type="EMBL" id="GGO90047.1"/>
    </source>
</evidence>
<feature type="compositionally biased region" description="Low complexity" evidence="1">
    <location>
        <begin position="42"/>
        <end position="53"/>
    </location>
</feature>
<protein>
    <recommendedName>
        <fullName evidence="2">DUF8017 domain-containing protein</fullName>
    </recommendedName>
</protein>
<feature type="region of interest" description="Disordered" evidence="1">
    <location>
        <begin position="36"/>
        <end position="56"/>
    </location>
</feature>
<feature type="domain" description="DUF8017" evidence="2">
    <location>
        <begin position="69"/>
        <end position="224"/>
    </location>
</feature>
<dbReference type="Pfam" id="PF26056">
    <property type="entry name" value="DUF8017"/>
    <property type="match status" value="1"/>
</dbReference>
<keyword evidence="4" id="KW-1185">Reference proteome</keyword>
<dbReference type="Proteomes" id="UP000655410">
    <property type="component" value="Unassembled WGS sequence"/>
</dbReference>
<accession>A0ABQ2NAK7</accession>
<dbReference type="EMBL" id="BMNI01000004">
    <property type="protein sequence ID" value="GGO90047.1"/>
    <property type="molecule type" value="Genomic_DNA"/>
</dbReference>
<evidence type="ECO:0000259" key="2">
    <source>
        <dbReference type="Pfam" id="PF26056"/>
    </source>
</evidence>
<reference evidence="4" key="1">
    <citation type="journal article" date="2019" name="Int. J. Syst. Evol. Microbiol.">
        <title>The Global Catalogue of Microorganisms (GCM) 10K type strain sequencing project: providing services to taxonomists for standard genome sequencing and annotation.</title>
        <authorList>
            <consortium name="The Broad Institute Genomics Platform"/>
            <consortium name="The Broad Institute Genome Sequencing Center for Infectious Disease"/>
            <person name="Wu L."/>
            <person name="Ma J."/>
        </authorList>
    </citation>
    <scope>NUCLEOTIDE SEQUENCE [LARGE SCALE GENOMIC DNA]</scope>
    <source>
        <strain evidence="4">CGMCC 4.7371</strain>
    </source>
</reference>
<name>A0ABQ2NAK7_9ACTN</name>
<gene>
    <name evidence="3" type="ORF">GCM10011584_20950</name>
</gene>